<dbReference type="AlphaFoldDB" id="A0ABD2APR5"/>
<reference evidence="2 3" key="1">
    <citation type="journal article" date="2024" name="Ann. Entomol. Soc. Am.">
        <title>Genomic analyses of the southern and eastern yellowjacket wasps (Hymenoptera: Vespidae) reveal evolutionary signatures of social life.</title>
        <authorList>
            <person name="Catto M.A."/>
            <person name="Caine P.B."/>
            <person name="Orr S.E."/>
            <person name="Hunt B.G."/>
            <person name="Goodisman M.A.D."/>
        </authorList>
    </citation>
    <scope>NUCLEOTIDE SEQUENCE [LARGE SCALE GENOMIC DNA]</scope>
    <source>
        <strain evidence="2">233</strain>
        <tissue evidence="2">Head and thorax</tissue>
    </source>
</reference>
<organism evidence="2 3">
    <name type="scientific">Vespula squamosa</name>
    <name type="common">Southern yellow jacket</name>
    <name type="synonym">Wasp</name>
    <dbReference type="NCBI Taxonomy" id="30214"/>
    <lineage>
        <taxon>Eukaryota</taxon>
        <taxon>Metazoa</taxon>
        <taxon>Ecdysozoa</taxon>
        <taxon>Arthropoda</taxon>
        <taxon>Hexapoda</taxon>
        <taxon>Insecta</taxon>
        <taxon>Pterygota</taxon>
        <taxon>Neoptera</taxon>
        <taxon>Endopterygota</taxon>
        <taxon>Hymenoptera</taxon>
        <taxon>Apocrita</taxon>
        <taxon>Aculeata</taxon>
        <taxon>Vespoidea</taxon>
        <taxon>Vespidae</taxon>
        <taxon>Vespinae</taxon>
        <taxon>Vespula</taxon>
    </lineage>
</organism>
<dbReference type="EMBL" id="JAUDFV010000141">
    <property type="protein sequence ID" value="KAL2722611.1"/>
    <property type="molecule type" value="Genomic_DNA"/>
</dbReference>
<evidence type="ECO:0000256" key="1">
    <source>
        <dbReference type="SAM" id="MobiDB-lite"/>
    </source>
</evidence>
<keyword evidence="3" id="KW-1185">Reference proteome</keyword>
<protein>
    <submittedName>
        <fullName evidence="2">Uncharacterized protein</fullName>
    </submittedName>
</protein>
<gene>
    <name evidence="2" type="ORF">V1478_009474</name>
</gene>
<dbReference type="Proteomes" id="UP001607302">
    <property type="component" value="Unassembled WGS sequence"/>
</dbReference>
<evidence type="ECO:0000313" key="2">
    <source>
        <dbReference type="EMBL" id="KAL2722611.1"/>
    </source>
</evidence>
<feature type="region of interest" description="Disordered" evidence="1">
    <location>
        <begin position="27"/>
        <end position="68"/>
    </location>
</feature>
<comment type="caution">
    <text evidence="2">The sequence shown here is derived from an EMBL/GenBank/DDBJ whole genome shotgun (WGS) entry which is preliminary data.</text>
</comment>
<evidence type="ECO:0000313" key="3">
    <source>
        <dbReference type="Proteomes" id="UP001607302"/>
    </source>
</evidence>
<proteinExistence type="predicted"/>
<sequence>MGFDENAYAEIKSSSYEIRHLRDPSLTIGTKTASGRRRRSLPPPKKCHAESPEFSQSSREPPPWWSPE</sequence>
<accession>A0ABD2APR5</accession>
<name>A0ABD2APR5_VESSQ</name>